<dbReference type="EMBL" id="CM009290">
    <property type="protein sequence ID" value="PNT58964.1"/>
    <property type="molecule type" value="Genomic_DNA"/>
</dbReference>
<accession>B9GHE8</accession>
<keyword evidence="2" id="KW-1185">Reference proteome</keyword>
<organism evidence="1 2">
    <name type="scientific">Populus trichocarpa</name>
    <name type="common">Western balsam poplar</name>
    <name type="synonym">Populus balsamifera subsp. trichocarpa</name>
    <dbReference type="NCBI Taxonomy" id="3694"/>
    <lineage>
        <taxon>Eukaryota</taxon>
        <taxon>Viridiplantae</taxon>
        <taxon>Streptophyta</taxon>
        <taxon>Embryophyta</taxon>
        <taxon>Tracheophyta</taxon>
        <taxon>Spermatophyta</taxon>
        <taxon>Magnoliopsida</taxon>
        <taxon>eudicotyledons</taxon>
        <taxon>Gunneridae</taxon>
        <taxon>Pentapetalae</taxon>
        <taxon>rosids</taxon>
        <taxon>fabids</taxon>
        <taxon>Malpighiales</taxon>
        <taxon>Salicaceae</taxon>
        <taxon>Saliceae</taxon>
        <taxon>Populus</taxon>
    </lineage>
</organism>
<gene>
    <name evidence="1" type="ORF">POPTR_001G382600</name>
</gene>
<evidence type="ECO:0000313" key="1">
    <source>
        <dbReference type="EMBL" id="PNT58964.1"/>
    </source>
</evidence>
<evidence type="ECO:0000313" key="2">
    <source>
        <dbReference type="Proteomes" id="UP000006729"/>
    </source>
</evidence>
<protein>
    <submittedName>
        <fullName evidence="1">Uncharacterized protein</fullName>
    </submittedName>
</protein>
<dbReference type="InParanoid" id="B9GHE8"/>
<name>B9GHE8_POPTR</name>
<dbReference type="HOGENOM" id="CLU_2562623_0_0_1"/>
<sequence length="82" mass="8831">MDAGCASSCTGWCISQNQYFQSLVKIAPPLLPPITARGTVAVLCGFAKAQSSSGILMSGRQVVLHLFFTHLVFSLDICLNLW</sequence>
<dbReference type="Proteomes" id="UP000006729">
    <property type="component" value="Chromosome 1"/>
</dbReference>
<dbReference type="STRING" id="3694.B9GHE8"/>
<dbReference type="eggNOG" id="KOG2718">
    <property type="taxonomic scope" value="Eukaryota"/>
</dbReference>
<proteinExistence type="predicted"/>
<reference evidence="1 2" key="1">
    <citation type="journal article" date="2006" name="Science">
        <title>The genome of black cottonwood, Populus trichocarpa (Torr. &amp; Gray).</title>
        <authorList>
            <person name="Tuskan G.A."/>
            <person name="Difazio S."/>
            <person name="Jansson S."/>
            <person name="Bohlmann J."/>
            <person name="Grigoriev I."/>
            <person name="Hellsten U."/>
            <person name="Putnam N."/>
            <person name="Ralph S."/>
            <person name="Rombauts S."/>
            <person name="Salamov A."/>
            <person name="Schein J."/>
            <person name="Sterck L."/>
            <person name="Aerts A."/>
            <person name="Bhalerao R.R."/>
            <person name="Bhalerao R.P."/>
            <person name="Blaudez D."/>
            <person name="Boerjan W."/>
            <person name="Brun A."/>
            <person name="Brunner A."/>
            <person name="Busov V."/>
            <person name="Campbell M."/>
            <person name="Carlson J."/>
            <person name="Chalot M."/>
            <person name="Chapman J."/>
            <person name="Chen G.L."/>
            <person name="Cooper D."/>
            <person name="Coutinho P.M."/>
            <person name="Couturier J."/>
            <person name="Covert S."/>
            <person name="Cronk Q."/>
            <person name="Cunningham R."/>
            <person name="Davis J."/>
            <person name="Degroeve S."/>
            <person name="Dejardin A."/>
            <person name="Depamphilis C."/>
            <person name="Detter J."/>
            <person name="Dirks B."/>
            <person name="Dubchak I."/>
            <person name="Duplessis S."/>
            <person name="Ehlting J."/>
            <person name="Ellis B."/>
            <person name="Gendler K."/>
            <person name="Goodstein D."/>
            <person name="Gribskov M."/>
            <person name="Grimwood J."/>
            <person name="Groover A."/>
            <person name="Gunter L."/>
            <person name="Hamberger B."/>
            <person name="Heinze B."/>
            <person name="Helariutta Y."/>
            <person name="Henrissat B."/>
            <person name="Holligan D."/>
            <person name="Holt R."/>
            <person name="Huang W."/>
            <person name="Islam-Faridi N."/>
            <person name="Jones S."/>
            <person name="Jones-Rhoades M."/>
            <person name="Jorgensen R."/>
            <person name="Joshi C."/>
            <person name="Kangasjarvi J."/>
            <person name="Karlsson J."/>
            <person name="Kelleher C."/>
            <person name="Kirkpatrick R."/>
            <person name="Kirst M."/>
            <person name="Kohler A."/>
            <person name="Kalluri U."/>
            <person name="Larimer F."/>
            <person name="Leebens-Mack J."/>
            <person name="Leple J.C."/>
            <person name="Locascio P."/>
            <person name="Lou Y."/>
            <person name="Lucas S."/>
            <person name="Martin F."/>
            <person name="Montanini B."/>
            <person name="Napoli C."/>
            <person name="Nelson D.R."/>
            <person name="Nelson C."/>
            <person name="Nieminen K."/>
            <person name="Nilsson O."/>
            <person name="Pereda V."/>
            <person name="Peter G."/>
            <person name="Philippe R."/>
            <person name="Pilate G."/>
            <person name="Poliakov A."/>
            <person name="Razumovskaya J."/>
            <person name="Richardson P."/>
            <person name="Rinaldi C."/>
            <person name="Ritland K."/>
            <person name="Rouze P."/>
            <person name="Ryaboy D."/>
            <person name="Schmutz J."/>
            <person name="Schrader J."/>
            <person name="Segerman B."/>
            <person name="Shin H."/>
            <person name="Siddiqui A."/>
            <person name="Sterky F."/>
            <person name="Terry A."/>
            <person name="Tsai C.J."/>
            <person name="Uberbacher E."/>
            <person name="Unneberg P."/>
            <person name="Vahala J."/>
            <person name="Wall K."/>
            <person name="Wessler S."/>
            <person name="Yang G."/>
            <person name="Yin T."/>
            <person name="Douglas C."/>
            <person name="Marra M."/>
            <person name="Sandberg G."/>
            <person name="Van de Peer Y."/>
            <person name="Rokhsar D."/>
        </authorList>
    </citation>
    <scope>NUCLEOTIDE SEQUENCE [LARGE SCALE GENOMIC DNA]</scope>
    <source>
        <strain evidence="2">cv. Nisqually</strain>
    </source>
</reference>
<dbReference type="AlphaFoldDB" id="B9GHE8"/>